<organism evidence="4 5">
    <name type="scientific">Kitasatospora aureofaciens</name>
    <name type="common">Streptomyces aureofaciens</name>
    <dbReference type="NCBI Taxonomy" id="1894"/>
    <lineage>
        <taxon>Bacteria</taxon>
        <taxon>Bacillati</taxon>
        <taxon>Actinomycetota</taxon>
        <taxon>Actinomycetes</taxon>
        <taxon>Kitasatosporales</taxon>
        <taxon>Streptomycetaceae</taxon>
        <taxon>Kitasatospora</taxon>
    </lineage>
</organism>
<dbReference type="InterPro" id="IPR038721">
    <property type="entry name" value="IS701-like_DDE_dom"/>
</dbReference>
<dbReference type="Gene3D" id="3.90.350.10">
    <property type="entry name" value="Transposase Inhibitor Protein From Tn5, Chain A, domain 1"/>
    <property type="match status" value="1"/>
</dbReference>
<protein>
    <submittedName>
        <fullName evidence="4">Transposase</fullName>
    </submittedName>
</protein>
<dbReference type="InterPro" id="IPR012337">
    <property type="entry name" value="RNaseH-like_sf"/>
</dbReference>
<reference evidence="3" key="5">
    <citation type="submission" date="2020-09" db="EMBL/GenBank/DDBJ databases">
        <authorList>
            <person name="Sun Q."/>
            <person name="Ohkuma M."/>
        </authorList>
    </citation>
    <scope>NUCLEOTIDE SEQUENCE</scope>
    <source>
        <strain evidence="3">JCM 4434</strain>
    </source>
</reference>
<evidence type="ECO:0000313" key="3">
    <source>
        <dbReference type="EMBL" id="GGU88821.1"/>
    </source>
</evidence>
<dbReference type="SUPFAM" id="SSF53098">
    <property type="entry name" value="Ribonuclease H-like"/>
    <property type="match status" value="1"/>
</dbReference>
<accession>A0A8H9HUH8</accession>
<evidence type="ECO:0000256" key="1">
    <source>
        <dbReference type="SAM" id="MobiDB-lite"/>
    </source>
</evidence>
<dbReference type="RefSeq" id="WP_030550132.1">
    <property type="nucleotide sequence ID" value="NZ_BMUB01000011.1"/>
</dbReference>
<proteinExistence type="predicted"/>
<gene>
    <name evidence="3" type="ORF">GCM10010502_47190</name>
    <name evidence="4" type="ORF">HS99_0000240</name>
</gene>
<evidence type="ECO:0000313" key="5">
    <source>
        <dbReference type="Proteomes" id="UP000037395"/>
    </source>
</evidence>
<dbReference type="EMBL" id="BMUB01000011">
    <property type="protein sequence ID" value="GGU88821.1"/>
    <property type="molecule type" value="Genomic_DNA"/>
</dbReference>
<accession>A0A1E7NES1</accession>
<dbReference type="OrthoDB" id="3339508at2"/>
<dbReference type="Proteomes" id="UP000037395">
    <property type="component" value="Unassembled WGS sequence"/>
</dbReference>
<feature type="region of interest" description="Disordered" evidence="1">
    <location>
        <begin position="429"/>
        <end position="491"/>
    </location>
</feature>
<comment type="caution">
    <text evidence="4">The sequence shown here is derived from an EMBL/GenBank/DDBJ whole genome shotgun (WGS) entry which is preliminary data.</text>
</comment>
<reference evidence="5" key="3">
    <citation type="submission" date="2016-08" db="EMBL/GenBank/DDBJ databases">
        <title>Sequencing, assembly and comparative genomics of S. aureofaciens ATCC 10762.</title>
        <authorList>
            <person name="Gradnigo J.S."/>
            <person name="Johnson N."/>
            <person name="Somerville G.A."/>
        </authorList>
    </citation>
    <scope>NUCLEOTIDE SEQUENCE [LARGE SCALE GENOMIC DNA]</scope>
    <source>
        <strain evidence="5">ATCC 10762 / DSM 40127 / CCM 3239 / JCM 4008 / LMG 5968 / NBRC 12843 / NCIMB 8234 / A-377</strain>
    </source>
</reference>
<dbReference type="EMBL" id="JPRF03000001">
    <property type="protein sequence ID" value="OEV39197.1"/>
    <property type="molecule type" value="Genomic_DNA"/>
</dbReference>
<dbReference type="Pfam" id="PF13546">
    <property type="entry name" value="DDE_5"/>
    <property type="match status" value="1"/>
</dbReference>
<evidence type="ECO:0000313" key="4">
    <source>
        <dbReference type="EMBL" id="OEV39197.1"/>
    </source>
</evidence>
<feature type="compositionally biased region" description="Basic residues" evidence="1">
    <location>
        <begin position="477"/>
        <end position="491"/>
    </location>
</feature>
<dbReference type="GeneID" id="97487725"/>
<reference evidence="4 5" key="2">
    <citation type="submission" date="2014-07" db="EMBL/GenBank/DDBJ databases">
        <authorList>
            <person name="Zhang J.E."/>
            <person name="Yang H."/>
            <person name="Guo J."/>
            <person name="Deng Z."/>
            <person name="Luo H."/>
            <person name="Luo M."/>
            <person name="Zhao B."/>
        </authorList>
    </citation>
    <scope>NUCLEOTIDE SEQUENCE [LARGE SCALE GENOMIC DNA]</scope>
    <source>
        <strain evidence="4">ATCC 10762</strain>
        <strain evidence="5">ATCC 10762 / DSM 40127 / CCM 3239 / JCM 4008 / LMG 5968 / NBRC 12843 / NCIMB 8234 / A-377</strain>
    </source>
</reference>
<evidence type="ECO:0000259" key="2">
    <source>
        <dbReference type="Pfam" id="PF13546"/>
    </source>
</evidence>
<dbReference type="AlphaFoldDB" id="A0A1E7NES1"/>
<feature type="domain" description="Transposase IS701-like DDE" evidence="2">
    <location>
        <begin position="23"/>
        <end position="291"/>
    </location>
</feature>
<name>A0A1E7NES1_KITAU</name>
<dbReference type="Proteomes" id="UP000610124">
    <property type="component" value="Unassembled WGS sequence"/>
</dbReference>
<reference evidence="3" key="1">
    <citation type="journal article" date="2014" name="Int. J. Syst. Evol. Microbiol.">
        <title>Complete genome sequence of Corynebacterium casei LMG S-19264T (=DSM 44701T), isolated from a smear-ripened cheese.</title>
        <authorList>
            <consortium name="US DOE Joint Genome Institute (JGI-PGF)"/>
            <person name="Walter F."/>
            <person name="Albersmeier A."/>
            <person name="Kalinowski J."/>
            <person name="Ruckert C."/>
        </authorList>
    </citation>
    <scope>NUCLEOTIDE SEQUENCE</scope>
    <source>
        <strain evidence="3">JCM 4434</strain>
    </source>
</reference>
<dbReference type="NCBIfam" id="NF041680">
    <property type="entry name" value="transp_NF041680"/>
    <property type="match status" value="1"/>
</dbReference>
<reference evidence="4" key="4">
    <citation type="submission" date="2016-08" db="EMBL/GenBank/DDBJ databases">
        <title>Sequencing, Assembly and Comparative Genomics of S. aureofaciens ATCC 10762.</title>
        <authorList>
            <person name="Gradnigo J.S."/>
            <person name="Johnson N."/>
            <person name="Somerville G.A."/>
        </authorList>
    </citation>
    <scope>NUCLEOTIDE SEQUENCE [LARGE SCALE GENOMIC DNA]</scope>
    <source>
        <strain evidence="4">ATCC 10762</strain>
    </source>
</reference>
<keyword evidence="5" id="KW-1185">Reference proteome</keyword>
<sequence>MSVVEQGVQCEPFAELSRFRGVFYDCLIGRRDALFELADAVLCTDGPVKTLVGLALAPEHRRGHGALYGALNRGRLDVERLRTELASLPLPRAADGRLVLAVDVSPWLRPDAATSDARSFCHTYGRGENKHLMIPGWPYSWVVALESGRTSWVAPLDAVRLRPGDDLAAVTASQLRDLVERLIAAGQWRPGDPAVWIVTDAGYDVMRLSWLLRDLPVEILGRLRSDRVMRRPAPTRAEFALANPAGGRPPKHGGEFIFKDSRTWGTPDAETKVETTRYGTAHAQSWDRLHPELQQRAAWRDHPGKLPVIEGTVIRLQVDHLPSGGDPKPLWLWWSRPTAGPAETDLAWQTFLRRFDIEHFFRMIKQTLGWTTPKLRDPEAADRWTWIMVAAHTQLRLARPLATDLRRPWEKPTEPNRLTPARVRRGFRHLRAKASTPATVPKPSRPGPGRPPGSKNRRPATRYDVGLLLATGESYRKPTHHKVGTKPRRTG</sequence>